<dbReference type="Proteomes" id="UP000622890">
    <property type="component" value="Unassembled WGS sequence"/>
</dbReference>
<dbReference type="PROSITE" id="PS00708">
    <property type="entry name" value="PRO_ENDOPEP_SER"/>
    <property type="match status" value="1"/>
</dbReference>
<keyword evidence="5" id="KW-1185">Reference proteome</keyword>
<sequence>MPTRDDAIDIHVEDRQLAGTLVSPSKLIPGVLLVHGWGGSQEQYLARAREIAALGCICLTFDLSGHAATAPLQGSVSRENNLADVIAAYDLLASQRGIDPSGIAVVGSSYGGYLASILTSRRPVKWLALRVPALYKDSGWELPKLQLHRDQDLGAYRSHFVPAEDNRALRACRAFRGDVLVVESEHDDIIPHAVIDSYREAFVQPRSMTYRVIHGADHGLSDEASQRSYTTVLVSWLSEMIMGARSGDRAPSPMTIAGGAPEAPPRPG</sequence>
<dbReference type="RefSeq" id="WP_200593592.1">
    <property type="nucleotide sequence ID" value="NZ_JAEPBG010000007.1"/>
</dbReference>
<dbReference type="InterPro" id="IPR050261">
    <property type="entry name" value="FrsA_esterase"/>
</dbReference>
<accession>A0A934SV36</accession>
<dbReference type="AlphaFoldDB" id="A0A934SV36"/>
<dbReference type="InterPro" id="IPR002471">
    <property type="entry name" value="Pept_S9_AS"/>
</dbReference>
<evidence type="ECO:0000259" key="3">
    <source>
        <dbReference type="Pfam" id="PF00326"/>
    </source>
</evidence>
<evidence type="ECO:0000256" key="2">
    <source>
        <dbReference type="SAM" id="MobiDB-lite"/>
    </source>
</evidence>
<dbReference type="Gene3D" id="3.40.50.1820">
    <property type="entry name" value="alpha/beta hydrolase"/>
    <property type="match status" value="1"/>
</dbReference>
<dbReference type="PANTHER" id="PTHR22946:SF5">
    <property type="entry name" value="PEPTIDASE S9 PROLYL OLIGOPEPTIDASE CATALYTIC DOMAIN-CONTAINING PROTEIN"/>
    <property type="match status" value="1"/>
</dbReference>
<protein>
    <submittedName>
        <fullName evidence="4">Alpha/beta fold hydrolase</fullName>
    </submittedName>
</protein>
<evidence type="ECO:0000313" key="4">
    <source>
        <dbReference type="EMBL" id="MBK4736282.1"/>
    </source>
</evidence>
<dbReference type="GO" id="GO:0004252">
    <property type="term" value="F:serine-type endopeptidase activity"/>
    <property type="evidence" value="ECO:0007669"/>
    <property type="project" value="InterPro"/>
</dbReference>
<feature type="region of interest" description="Disordered" evidence="2">
    <location>
        <begin position="247"/>
        <end position="268"/>
    </location>
</feature>
<dbReference type="GO" id="GO:0006508">
    <property type="term" value="P:proteolysis"/>
    <property type="evidence" value="ECO:0007669"/>
    <property type="project" value="InterPro"/>
</dbReference>
<reference evidence="4" key="1">
    <citation type="submission" date="2021-01" db="EMBL/GenBank/DDBJ databases">
        <title>Genome sequence of strain Noviherbaspirillum sp. DKR-6.</title>
        <authorList>
            <person name="Chaudhary D.K."/>
        </authorList>
    </citation>
    <scope>NUCLEOTIDE SEQUENCE</scope>
    <source>
        <strain evidence="4">DKR-6</strain>
    </source>
</reference>
<organism evidence="4 5">
    <name type="scientific">Noviherbaspirillum pedocola</name>
    <dbReference type="NCBI Taxonomy" id="2801341"/>
    <lineage>
        <taxon>Bacteria</taxon>
        <taxon>Pseudomonadati</taxon>
        <taxon>Pseudomonadota</taxon>
        <taxon>Betaproteobacteria</taxon>
        <taxon>Burkholderiales</taxon>
        <taxon>Oxalobacteraceae</taxon>
        <taxon>Noviherbaspirillum</taxon>
    </lineage>
</organism>
<gene>
    <name evidence="4" type="ORF">JJB74_16790</name>
</gene>
<evidence type="ECO:0000313" key="5">
    <source>
        <dbReference type="Proteomes" id="UP000622890"/>
    </source>
</evidence>
<dbReference type="PANTHER" id="PTHR22946">
    <property type="entry name" value="DIENELACTONE HYDROLASE DOMAIN-CONTAINING PROTEIN-RELATED"/>
    <property type="match status" value="1"/>
</dbReference>
<proteinExistence type="predicted"/>
<dbReference type="InterPro" id="IPR001375">
    <property type="entry name" value="Peptidase_S9_cat"/>
</dbReference>
<dbReference type="InterPro" id="IPR029058">
    <property type="entry name" value="AB_hydrolase_fold"/>
</dbReference>
<comment type="caution">
    <text evidence="4">The sequence shown here is derived from an EMBL/GenBank/DDBJ whole genome shotgun (WGS) entry which is preliminary data.</text>
</comment>
<evidence type="ECO:0000256" key="1">
    <source>
        <dbReference type="ARBA" id="ARBA00022801"/>
    </source>
</evidence>
<feature type="domain" description="Peptidase S9 prolyl oligopeptidase catalytic" evidence="3">
    <location>
        <begin position="79"/>
        <end position="241"/>
    </location>
</feature>
<dbReference type="Pfam" id="PF00326">
    <property type="entry name" value="Peptidase_S9"/>
    <property type="match status" value="1"/>
</dbReference>
<name>A0A934SV36_9BURK</name>
<dbReference type="SUPFAM" id="SSF53474">
    <property type="entry name" value="alpha/beta-Hydrolases"/>
    <property type="match status" value="1"/>
</dbReference>
<dbReference type="EMBL" id="JAEPBG010000007">
    <property type="protein sequence ID" value="MBK4736282.1"/>
    <property type="molecule type" value="Genomic_DNA"/>
</dbReference>
<keyword evidence="1 4" id="KW-0378">Hydrolase</keyword>